<dbReference type="InterPro" id="IPR049059">
    <property type="entry name" value="NAD_Glu_DH_HM1"/>
</dbReference>
<dbReference type="Pfam" id="PF21077">
    <property type="entry name" value="GDH_ACT3"/>
    <property type="match status" value="1"/>
</dbReference>
<gene>
    <name evidence="7" type="ORF">EDC28_104188</name>
</gene>
<dbReference type="Pfam" id="PF05088">
    <property type="entry name" value="Bac_GDH_CD"/>
    <property type="match status" value="1"/>
</dbReference>
<reference evidence="7 8" key="1">
    <citation type="submission" date="2018-11" db="EMBL/GenBank/DDBJ databases">
        <title>Genomic Encyclopedia of Type Strains, Phase IV (KMG-IV): sequencing the most valuable type-strain genomes for metagenomic binning, comparative biology and taxonomic classification.</title>
        <authorList>
            <person name="Goeker M."/>
        </authorList>
    </citation>
    <scope>NUCLEOTIDE SEQUENCE [LARGE SCALE GENOMIC DNA]</scope>
    <source>
        <strain evidence="7 8">DSM 21945</strain>
    </source>
</reference>
<proteinExistence type="predicted"/>
<keyword evidence="1" id="KW-0560">Oxidoreductase</keyword>
<evidence type="ECO:0000259" key="6">
    <source>
        <dbReference type="Pfam" id="PF21077"/>
    </source>
</evidence>
<dbReference type="RefSeq" id="WP_123421366.1">
    <property type="nucleotide sequence ID" value="NZ_RJUL01000004.1"/>
</dbReference>
<keyword evidence="8" id="KW-1185">Reference proteome</keyword>
<dbReference type="SUPFAM" id="SSF53223">
    <property type="entry name" value="Aminoacid dehydrogenase-like, N-terminal domain"/>
    <property type="match status" value="1"/>
</dbReference>
<dbReference type="PIRSF" id="PIRSF036761">
    <property type="entry name" value="GDH_Mll4104"/>
    <property type="match status" value="1"/>
</dbReference>
<dbReference type="InterPro" id="IPR048381">
    <property type="entry name" value="GDH_C"/>
</dbReference>
<sequence length="1616" mass="182343">MALIDGHSSVLLDNVCKLIDSKVPSDRAPLITSFVQKIYGTMSVDDFSGRNDADLYGAALSLWNALNKKKVGESYIRVFNPEVSRDGWQSSHTIIEIVHDDMPFLVDSIRMALSRHAITSHLMLHIPLAFARDKHSQVTALRRLSEQKKSDKAETVFLIEVDRLTEQKVIDNLTDELRVVLADVTLAVTDWQPMQERMDEVIGRIENTQLPVEQEERAEVDAFLKWVNDHNFTLMGYRYYAIEPVKGDYELRPQIDSSLGLMRASKEVHKRSLSALGESAWEEALSPHLLVLTKTNSKSRVHRPAYIDYIGIKRFDADGNVVGEDRFIGLYASSVYNNSAMQIPMIRKKLQRVLENSGFATGSHAYKALMNILETYPRDELIQAKEEELMQVGLGVLQMQERDRTRLFIRKDVFGRYYSCMVYVTKERYNTQLRIATQRILAQALGSSEEVEFTTYFSESALCRTHYLVRVKDADKDINVKEIEANLIEAARSWEDKLEAALLSIHGEANGKKLARKYVQAFPRSYKEEVLPSTAAVDIAQLEALSEEHQLGMLFYRPQEFRNPRLVKLKLFHMDQPIYLSDVMPMLENMGLRIIGERPCEVRTSDGKPYWVLDFYMELTGAKELNLEESQHRFQDAFAKVWSGDFEDDGFNKLVLGSGLTGREVVILRAFAKYMRQIGSSFSQSYIEETLVRYPHLAQMLVQLFTKRFDPKKPAAEKTLEKLVGQINEELDQVSNLDDDRIIRSYVELISATLRTNFFQKSKDGNEKPYISFKMKPDMISDMPLPLPAFEIFVYSPRVEGVHLRGGKVARGGLRWSDRREDFRTEVLGLVKAQQVKNTVIVPVGAKGGFVCKKLPTTGGREAFLNEGKECYRTFIRALLDITDNIVGGDIVPPVDVVRHDEDDPYLVVAADKGTATFSDIANGIAEEYGHWLGDAFASGGSVGYDHKKMGITARGGWESVKRHFREMGIDCQTTDFTATGIGDMAGDVFGNGMLLSKHTRLLAAFNHMHIFIDPEPDAALSFAERERLFNLPTSTWDDYNKELISEGGGIFSRSLKAIKLSPQMKRMLDTKKVSMTPNELMKAILQMEVDLLWNGGIGTYVKAASESSAEVGDRANDAIRINGGELRAKVVGEGGNLGLTQRGRIEYALGGGRINTDFVDNVGGVDCSDNEVNIKILLNTLVQSGDMTRKQRDKLLYDMTDDVARIVLEDCYEQTHSISITELKGGSALKEQSRFIQELEKAGKLDRALEFLPSEDELAERAAQGKGLTRPELSVLTAYSKMVLKEMFNVAEITEDAYHSKLLKANFPALIQDQFSDAMANHPLRGEIIATQLANRITNDMGLNFVHRMMDETGGTAVDIAHSYAMAAAIFDLRRLWAEVTALDNVIASDVQSGLLFELRRTIRRATRWFLRHRNKSMTIEEGVAFYKDGVEKIKANLLGYMVEDEAEGIRAEAEQLVEAGVPKSLAYEIEQLSSLFCVMDIAEVAQQQQLPQTLVANSYYKLGAQLGLHWFLEQIIGQPVTNHWQALARASYREELDWHQRQLTAAVLQSCTDDSCPVEDVVEQWIEGHEAILTRWNQMLSEFRTSQTHEFAKFSVALRELGILIHHCQPATAA</sequence>
<dbReference type="Pfam" id="PF21073">
    <property type="entry name" value="GDH_HM1"/>
    <property type="match status" value="1"/>
</dbReference>
<evidence type="ECO:0000256" key="1">
    <source>
        <dbReference type="ARBA" id="ARBA00023002"/>
    </source>
</evidence>
<dbReference type="InterPro" id="IPR049062">
    <property type="entry name" value="NAD_Glu_DH_ACT2"/>
</dbReference>
<evidence type="ECO:0000259" key="5">
    <source>
        <dbReference type="Pfam" id="PF21076"/>
    </source>
</evidence>
<dbReference type="STRING" id="584787.GCA_001247655_02633"/>
<dbReference type="InterPro" id="IPR049064">
    <property type="entry name" value="NAD_Glu_DH_ACT3"/>
</dbReference>
<dbReference type="GO" id="GO:0004352">
    <property type="term" value="F:glutamate dehydrogenase (NAD+) activity"/>
    <property type="evidence" value="ECO:0007669"/>
    <property type="project" value="InterPro"/>
</dbReference>
<evidence type="ECO:0000259" key="4">
    <source>
        <dbReference type="Pfam" id="PF21075"/>
    </source>
</evidence>
<dbReference type="EMBL" id="RJUL01000004">
    <property type="protein sequence ID" value="ROQ27538.1"/>
    <property type="molecule type" value="Genomic_DNA"/>
</dbReference>
<dbReference type="Gene3D" id="3.40.50.720">
    <property type="entry name" value="NAD(P)-binding Rossmann-like Domain"/>
    <property type="match status" value="1"/>
</dbReference>
<dbReference type="Pfam" id="PF21075">
    <property type="entry name" value="GDH_ACT1"/>
    <property type="match status" value="1"/>
</dbReference>
<dbReference type="Pfam" id="PF21074">
    <property type="entry name" value="GDH_C"/>
    <property type="match status" value="1"/>
</dbReference>
<dbReference type="Proteomes" id="UP000268033">
    <property type="component" value="Unassembled WGS sequence"/>
</dbReference>
<comment type="caution">
    <text evidence="7">The sequence shown here is derived from an EMBL/GenBank/DDBJ whole genome shotgun (WGS) entry which is preliminary data.</text>
</comment>
<dbReference type="PANTHER" id="PTHR43403:SF1">
    <property type="entry name" value="NAD-SPECIFIC GLUTAMATE DEHYDROGENASE"/>
    <property type="match status" value="1"/>
</dbReference>
<dbReference type="GO" id="GO:0006538">
    <property type="term" value="P:L-glutamate catabolic process"/>
    <property type="evidence" value="ECO:0007669"/>
    <property type="project" value="InterPro"/>
</dbReference>
<dbReference type="InterPro" id="IPR028971">
    <property type="entry name" value="NAD-GDH_cat"/>
</dbReference>
<organism evidence="7 8">
    <name type="scientific">Gallaecimonas pentaromativorans</name>
    <dbReference type="NCBI Taxonomy" id="584787"/>
    <lineage>
        <taxon>Bacteria</taxon>
        <taxon>Pseudomonadati</taxon>
        <taxon>Pseudomonadota</taxon>
        <taxon>Gammaproteobacteria</taxon>
        <taxon>Enterobacterales</taxon>
        <taxon>Gallaecimonadaceae</taxon>
        <taxon>Gallaecimonas</taxon>
    </lineage>
</organism>
<dbReference type="InterPro" id="IPR036291">
    <property type="entry name" value="NAD(P)-bd_dom_sf"/>
</dbReference>
<dbReference type="Pfam" id="PF21076">
    <property type="entry name" value="GDH_ACT2"/>
    <property type="match status" value="1"/>
</dbReference>
<evidence type="ECO:0000259" key="3">
    <source>
        <dbReference type="Pfam" id="PF21074"/>
    </source>
</evidence>
<dbReference type="InterPro" id="IPR007780">
    <property type="entry name" value="NAD_Glu_DH_bac"/>
</dbReference>
<dbReference type="SUPFAM" id="SSF51735">
    <property type="entry name" value="NAD(P)-binding Rossmann-fold domains"/>
    <property type="match status" value="1"/>
</dbReference>
<feature type="domain" description="NAD-glutamate dehydrogenase catalytic" evidence="2">
    <location>
        <begin position="726"/>
        <end position="1221"/>
    </location>
</feature>
<protein>
    <submittedName>
        <fullName evidence="7">Glutamate dehydrogenase</fullName>
    </submittedName>
</protein>
<evidence type="ECO:0000259" key="2">
    <source>
        <dbReference type="Pfam" id="PF05088"/>
    </source>
</evidence>
<dbReference type="InterPro" id="IPR049058">
    <property type="entry name" value="NAD_Glu_DH_HM2"/>
</dbReference>
<accession>A0A3N1PI91</accession>
<evidence type="ECO:0000313" key="8">
    <source>
        <dbReference type="Proteomes" id="UP000268033"/>
    </source>
</evidence>
<dbReference type="InterPro" id="IPR024727">
    <property type="entry name" value="NAD_Glu_DH_N_ACT1"/>
</dbReference>
<dbReference type="PANTHER" id="PTHR43403">
    <property type="entry name" value="NAD-SPECIFIC GLUTAMATE DEHYDROGENASE"/>
    <property type="match status" value="1"/>
</dbReference>
<dbReference type="Pfam" id="PF21079">
    <property type="entry name" value="GDH_HM2"/>
    <property type="match status" value="1"/>
</dbReference>
<name>A0A3N1PI91_9GAMM</name>
<evidence type="ECO:0000313" key="7">
    <source>
        <dbReference type="EMBL" id="ROQ27538.1"/>
    </source>
</evidence>
<dbReference type="Pfam" id="PF21078">
    <property type="entry name" value="GDH_HM3"/>
    <property type="match status" value="1"/>
</dbReference>
<feature type="domain" description="NAD-glutamate dehydrogenase N-terminal ACT1" evidence="4">
    <location>
        <begin position="34"/>
        <end position="177"/>
    </location>
</feature>
<feature type="domain" description="NAD-specific glutamate dehydrogenase C-terminal" evidence="3">
    <location>
        <begin position="1266"/>
        <end position="1603"/>
    </location>
</feature>
<dbReference type="GO" id="GO:0004069">
    <property type="term" value="F:L-aspartate:2-oxoglutarate aminotransferase activity"/>
    <property type="evidence" value="ECO:0007669"/>
    <property type="project" value="InterPro"/>
</dbReference>
<feature type="domain" description="NAD-glutamate dehydrogenase ACT3" evidence="6">
    <location>
        <begin position="551"/>
        <end position="629"/>
    </location>
</feature>
<feature type="domain" description="NAD-glutamate dehydrogenase ACT2" evidence="5">
    <location>
        <begin position="406"/>
        <end position="495"/>
    </location>
</feature>
<dbReference type="InterPro" id="IPR046346">
    <property type="entry name" value="Aminoacid_DH-like_N_sf"/>
</dbReference>
<dbReference type="InterPro" id="IPR049056">
    <property type="entry name" value="NAD_Glu_DH_HM3"/>
</dbReference>